<sequence length="209" mass="22898">MIACIFTSRYTCVMNEKANPTRKRLVDAATKLFYAEGIGRVSVDAVAEKAGLTKRTLYYHFKSKDDLIAAYLDGRDQPNLEQMAGWFDAAEGGADKKVEAIFTNLARVARHPKWKGCGFLRTAAELAAMPGHPAVKAGARHKTNFEKWLAVALSEHDVGEAKMLAREIVLLMDGAFSSMLIHHNPDYVNAAGHAAATLIRARMAGKHEA</sequence>
<feature type="domain" description="HTH tetR-type" evidence="3">
    <location>
        <begin position="19"/>
        <end position="79"/>
    </location>
</feature>
<evidence type="ECO:0000313" key="4">
    <source>
        <dbReference type="EMBL" id="CDX21760.1"/>
    </source>
</evidence>
<accession>A0A090E3R5</accession>
<dbReference type="InterPro" id="IPR009057">
    <property type="entry name" value="Homeodomain-like_sf"/>
</dbReference>
<evidence type="ECO:0000256" key="2">
    <source>
        <dbReference type="PROSITE-ProRule" id="PRU00335"/>
    </source>
</evidence>
<dbReference type="AlphaFoldDB" id="A0A090E3R5"/>
<dbReference type="Proteomes" id="UP000046373">
    <property type="component" value="Unassembled WGS sequence"/>
</dbReference>
<evidence type="ECO:0000313" key="5">
    <source>
        <dbReference type="Proteomes" id="UP000046373"/>
    </source>
</evidence>
<keyword evidence="1 2" id="KW-0238">DNA-binding</keyword>
<proteinExistence type="predicted"/>
<dbReference type="Pfam" id="PF00440">
    <property type="entry name" value="TetR_N"/>
    <property type="match status" value="1"/>
</dbReference>
<name>A0A090E3R5_MESPL</name>
<reference evidence="4 5" key="1">
    <citation type="submission" date="2014-08" db="EMBL/GenBank/DDBJ databases">
        <authorList>
            <person name="Moulin Lionel"/>
        </authorList>
    </citation>
    <scope>NUCLEOTIDE SEQUENCE [LARGE SCALE GENOMIC DNA]</scope>
</reference>
<dbReference type="InterPro" id="IPR050109">
    <property type="entry name" value="HTH-type_TetR-like_transc_reg"/>
</dbReference>
<dbReference type="GO" id="GO:0003700">
    <property type="term" value="F:DNA-binding transcription factor activity"/>
    <property type="evidence" value="ECO:0007669"/>
    <property type="project" value="TreeGrafter"/>
</dbReference>
<dbReference type="EMBL" id="CCNB01000003">
    <property type="protein sequence ID" value="CDX21760.1"/>
    <property type="molecule type" value="Genomic_DNA"/>
</dbReference>
<feature type="DNA-binding region" description="H-T-H motif" evidence="2">
    <location>
        <begin position="42"/>
        <end position="61"/>
    </location>
</feature>
<dbReference type="InterPro" id="IPR023772">
    <property type="entry name" value="DNA-bd_HTH_TetR-type_CS"/>
</dbReference>
<evidence type="ECO:0000259" key="3">
    <source>
        <dbReference type="PROSITE" id="PS50977"/>
    </source>
</evidence>
<dbReference type="SUPFAM" id="SSF48498">
    <property type="entry name" value="Tetracyclin repressor-like, C-terminal domain"/>
    <property type="match status" value="1"/>
</dbReference>
<dbReference type="SUPFAM" id="SSF46689">
    <property type="entry name" value="Homeodomain-like"/>
    <property type="match status" value="1"/>
</dbReference>
<protein>
    <submittedName>
        <fullName evidence="4">TetR family transcription regulator</fullName>
    </submittedName>
</protein>
<dbReference type="GO" id="GO:0000976">
    <property type="term" value="F:transcription cis-regulatory region binding"/>
    <property type="evidence" value="ECO:0007669"/>
    <property type="project" value="TreeGrafter"/>
</dbReference>
<dbReference type="PRINTS" id="PR00455">
    <property type="entry name" value="HTHTETR"/>
</dbReference>
<organism evidence="4 5">
    <name type="scientific">Mesorhizobium plurifarium</name>
    <dbReference type="NCBI Taxonomy" id="69974"/>
    <lineage>
        <taxon>Bacteria</taxon>
        <taxon>Pseudomonadati</taxon>
        <taxon>Pseudomonadota</taxon>
        <taxon>Alphaproteobacteria</taxon>
        <taxon>Hyphomicrobiales</taxon>
        <taxon>Phyllobacteriaceae</taxon>
        <taxon>Mesorhizobium</taxon>
    </lineage>
</organism>
<gene>
    <name evidence="4" type="ORF">MPLDJ20_110405</name>
</gene>
<evidence type="ECO:0000256" key="1">
    <source>
        <dbReference type="ARBA" id="ARBA00023125"/>
    </source>
</evidence>
<dbReference type="PANTHER" id="PTHR30055:SF200">
    <property type="entry name" value="HTH-TYPE TRANSCRIPTIONAL REPRESSOR BDCR"/>
    <property type="match status" value="1"/>
</dbReference>
<dbReference type="InterPro" id="IPR036271">
    <property type="entry name" value="Tet_transcr_reg_TetR-rel_C_sf"/>
</dbReference>
<dbReference type="InterPro" id="IPR001647">
    <property type="entry name" value="HTH_TetR"/>
</dbReference>
<dbReference type="PROSITE" id="PS50977">
    <property type="entry name" value="HTH_TETR_2"/>
    <property type="match status" value="1"/>
</dbReference>
<dbReference type="PANTHER" id="PTHR30055">
    <property type="entry name" value="HTH-TYPE TRANSCRIPTIONAL REGULATOR RUTR"/>
    <property type="match status" value="1"/>
</dbReference>
<dbReference type="Gene3D" id="1.10.357.10">
    <property type="entry name" value="Tetracycline Repressor, domain 2"/>
    <property type="match status" value="1"/>
</dbReference>
<dbReference type="PROSITE" id="PS01081">
    <property type="entry name" value="HTH_TETR_1"/>
    <property type="match status" value="1"/>
</dbReference>